<organism evidence="7 8">
    <name type="scientific">Enteractinococcus fodinae</name>
    <dbReference type="NCBI Taxonomy" id="684663"/>
    <lineage>
        <taxon>Bacteria</taxon>
        <taxon>Bacillati</taxon>
        <taxon>Actinomycetota</taxon>
        <taxon>Actinomycetes</taxon>
        <taxon>Micrococcales</taxon>
        <taxon>Micrococcaceae</taxon>
    </lineage>
</organism>
<feature type="domain" description="Aldehyde dehydrogenase" evidence="5">
    <location>
        <begin position="19"/>
        <end position="511"/>
    </location>
</feature>
<evidence type="ECO:0000259" key="6">
    <source>
        <dbReference type="Pfam" id="PF01575"/>
    </source>
</evidence>
<dbReference type="Pfam" id="PF01575">
    <property type="entry name" value="MaoC_dehydratas"/>
    <property type="match status" value="1"/>
</dbReference>
<dbReference type="Proteomes" id="UP001183794">
    <property type="component" value="Unassembled WGS sequence"/>
</dbReference>
<keyword evidence="3 7" id="KW-0560">Oxidoreductase</keyword>
<evidence type="ECO:0000256" key="4">
    <source>
        <dbReference type="SAM" id="MobiDB-lite"/>
    </source>
</evidence>
<feature type="domain" description="MaoC-like" evidence="6">
    <location>
        <begin position="565"/>
        <end position="657"/>
    </location>
</feature>
<evidence type="ECO:0000259" key="5">
    <source>
        <dbReference type="Pfam" id="PF00171"/>
    </source>
</evidence>
<proteinExistence type="inferred from homology"/>
<protein>
    <submittedName>
        <fullName evidence="7">Oxepin-CoA hydrolase/3-oxo-5,6-dehydrosuberyl-CoA semialdehyde dehydrogenase</fullName>
        <ecNumber evidence="7">1.2.1.91</ecNumber>
        <ecNumber evidence="7">3.3.2.12</ecNumber>
    </submittedName>
</protein>
<dbReference type="InterPro" id="IPR029069">
    <property type="entry name" value="HotDog_dom_sf"/>
</dbReference>
<dbReference type="EC" id="3.3.2.12" evidence="7"/>
<dbReference type="RefSeq" id="WP_310170199.1">
    <property type="nucleotide sequence ID" value="NZ_BAABHE010000002.1"/>
</dbReference>
<accession>A0ABU2AXZ6</accession>
<dbReference type="SUPFAM" id="SSF54637">
    <property type="entry name" value="Thioesterase/thiol ester dehydrase-isomerase"/>
    <property type="match status" value="1"/>
</dbReference>
<dbReference type="CDD" id="cd07128">
    <property type="entry name" value="ALDH_MaoC-N"/>
    <property type="match status" value="1"/>
</dbReference>
<dbReference type="EC" id="1.2.1.91" evidence="7"/>
<dbReference type="PANTHER" id="PTHR43111:SF1">
    <property type="entry name" value="ALDEHYDE DEHYDROGENASE B-RELATED"/>
    <property type="match status" value="1"/>
</dbReference>
<dbReference type="Gene3D" id="3.10.129.10">
    <property type="entry name" value="Hotdog Thioesterase"/>
    <property type="match status" value="1"/>
</dbReference>
<dbReference type="InterPro" id="IPR016163">
    <property type="entry name" value="Ald_DH_C"/>
</dbReference>
<reference evidence="7 8" key="1">
    <citation type="submission" date="2023-07" db="EMBL/GenBank/DDBJ databases">
        <title>Sequencing the genomes of 1000 actinobacteria strains.</title>
        <authorList>
            <person name="Klenk H.-P."/>
        </authorList>
    </citation>
    <scope>NUCLEOTIDE SEQUENCE [LARGE SCALE GENOMIC DNA]</scope>
    <source>
        <strain evidence="7 8">DSM 22966</strain>
    </source>
</reference>
<keyword evidence="7" id="KW-0378">Hydrolase</keyword>
<dbReference type="InterPro" id="IPR015590">
    <property type="entry name" value="Aldehyde_DH_dom"/>
</dbReference>
<dbReference type="EMBL" id="JAVDYJ010000001">
    <property type="protein sequence ID" value="MDR7345916.1"/>
    <property type="molecule type" value="Genomic_DNA"/>
</dbReference>
<feature type="region of interest" description="Disordered" evidence="4">
    <location>
        <begin position="469"/>
        <end position="496"/>
    </location>
</feature>
<comment type="similarity">
    <text evidence="2">Belongs to the aldehyde dehydrogenase family.</text>
</comment>
<evidence type="ECO:0000256" key="2">
    <source>
        <dbReference type="ARBA" id="ARBA00009986"/>
    </source>
</evidence>
<gene>
    <name evidence="7" type="ORF">J2S62_000173</name>
</gene>
<dbReference type="InterPro" id="IPR002539">
    <property type="entry name" value="MaoC-like_dom"/>
</dbReference>
<comment type="caution">
    <text evidence="7">The sequence shown here is derived from an EMBL/GenBank/DDBJ whole genome shotgun (WGS) entry which is preliminary data.</text>
</comment>
<dbReference type="GO" id="GO:0016787">
    <property type="term" value="F:hydrolase activity"/>
    <property type="evidence" value="ECO:0007669"/>
    <property type="project" value="UniProtKB-KW"/>
</dbReference>
<evidence type="ECO:0000256" key="1">
    <source>
        <dbReference type="ARBA" id="ARBA00005254"/>
    </source>
</evidence>
<evidence type="ECO:0000256" key="3">
    <source>
        <dbReference type="ARBA" id="ARBA00023002"/>
    </source>
</evidence>
<dbReference type="NCBIfam" id="NF008868">
    <property type="entry name" value="PRK11903.1"/>
    <property type="match status" value="1"/>
</dbReference>
<dbReference type="Gene3D" id="3.40.309.10">
    <property type="entry name" value="Aldehyde Dehydrogenase, Chain A, domain 2"/>
    <property type="match status" value="1"/>
</dbReference>
<dbReference type="InterPro" id="IPR016161">
    <property type="entry name" value="Ald_DH/histidinol_DH"/>
</dbReference>
<comment type="similarity">
    <text evidence="1">Belongs to the enoyl-CoA hydratase/isomerase family.</text>
</comment>
<dbReference type="NCBIfam" id="TIGR02278">
    <property type="entry name" value="PaaN-DH"/>
    <property type="match status" value="1"/>
</dbReference>
<sequence length="701" mass="75602">MTINAPAHTILPSFAQGQWQAPENPEKVAQVFDANTGEIITGVSSEDIDIAGMVDYARTVGQKSLGDLTIHQRALKLKELAQYLNGRKEELYEISFRAGATQRDHLIDTDGGISTLFVFSSKGRREMPNSNVVIDGQTEVLSRDGSFLGTHIYNRIPGVAVQINAFNFPVWGMLEKFAPSFIAGVPTIVKPATSTGYITEAAVRMMLESGILPEGSLQLLSGSARDLLDHLDYRDHVAFTGSLNTANTLRSHESVLNGGVRFTAEADSLNAAILGPDATEDTPEFDAFVKAVFVEMTAKAGQKCTAIRRVIVPESIKEPFITALADRLNDKVTVGAANAEGTTMGPLASKDQQQDVADATQQLIDAGGKVRLGGPDQVAQYDEAGAFFPPTILEFDDADTDAVHTVEAFGPVTSVITYQDDVNEAVRLAARGAGSLVATVTSNDDTFVADATLGISAHHGRVHVLNRDTAKSSTGHGSPLPHLVHGGPGRAGGGEELGGVRAVKHYMQRTAVQGSPDMLTAITGVWHQGAKANTVTREQVDNGTGEHPFRKPLDSLRIGDQFASELRHVSLQEILDFAEETGDKFYAHVDEEAAMANPFFPRRVAHGYLLVSWAAGLFVDAAPGPVLANYGLENLSFITPVTYDDSIRVTLTAKQITPRVTDEYGEVRWDAVLHNQNDEIVATYDVLTLVTKTWPEQYPQQ</sequence>
<dbReference type="SUPFAM" id="SSF53720">
    <property type="entry name" value="ALDH-like"/>
    <property type="match status" value="1"/>
</dbReference>
<dbReference type="GO" id="GO:0016491">
    <property type="term" value="F:oxidoreductase activity"/>
    <property type="evidence" value="ECO:0007669"/>
    <property type="project" value="UniProtKB-KW"/>
</dbReference>
<dbReference type="InterPro" id="IPR016162">
    <property type="entry name" value="Ald_DH_N"/>
</dbReference>
<dbReference type="InterPro" id="IPR011966">
    <property type="entry name" value="PaaN-DH"/>
</dbReference>
<dbReference type="Pfam" id="PF00171">
    <property type="entry name" value="Aldedh"/>
    <property type="match status" value="1"/>
</dbReference>
<name>A0ABU2AXZ6_9MICC</name>
<evidence type="ECO:0000313" key="8">
    <source>
        <dbReference type="Proteomes" id="UP001183794"/>
    </source>
</evidence>
<keyword evidence="8" id="KW-1185">Reference proteome</keyword>
<dbReference type="Gene3D" id="3.40.605.10">
    <property type="entry name" value="Aldehyde Dehydrogenase, Chain A, domain 1"/>
    <property type="match status" value="1"/>
</dbReference>
<dbReference type="PANTHER" id="PTHR43111">
    <property type="entry name" value="ALDEHYDE DEHYDROGENASE B-RELATED"/>
    <property type="match status" value="1"/>
</dbReference>
<feature type="compositionally biased region" description="Gly residues" evidence="4">
    <location>
        <begin position="486"/>
        <end position="496"/>
    </location>
</feature>
<evidence type="ECO:0000313" key="7">
    <source>
        <dbReference type="EMBL" id="MDR7345916.1"/>
    </source>
</evidence>